<sequence>MSMMETSPGYPSADKRRNKLGYHRTSVACGMIVPAIVPAAFPATAGEYVTVTDSTWLGHCRRRKIRCLLAKDDAQGRCSNCIRLKKECNFYPVDSSDRRPRSSSKAEGSGNQEPSSANSSPSPPRRGELMHIQFPPNTLENPRGYPASVPATPTGEYPNAFEESFHQGSFPGSTKRGRTPNTQSRNVSRRPSLAQMHVMPLAMKMESGMIRQPDGFAQHRWDSNPPPMDPPLQLPGQIIGSSEYADPSAAYWRIEGQSMGSRPYITPQPSIDGFRPFGAAEEIQDGRWASQTPSRLGSIDLSVGAGYPMAPGYSPELEFTAPPSLCSASTSTASLTASLAEPPHYGETQPGAQFYMHPWASRSTPAYPTTTFLKQDHFEDNIPVFPPLGDPRLLPTTEEPFAFQPPNYSSEPPVKFE</sequence>
<feature type="domain" description="Zn(2)-C6 fungal-type" evidence="3">
    <location>
        <begin position="59"/>
        <end position="94"/>
    </location>
</feature>
<keyword evidence="1" id="KW-0539">Nucleus</keyword>
<dbReference type="InParanoid" id="A0A4S2N024"/>
<evidence type="ECO:0000256" key="2">
    <source>
        <dbReference type="SAM" id="MobiDB-lite"/>
    </source>
</evidence>
<dbReference type="InterPro" id="IPR001138">
    <property type="entry name" value="Zn2Cys6_DnaBD"/>
</dbReference>
<name>A0A4S2N024_9PEZI</name>
<accession>A0A4S2N024</accession>
<dbReference type="Gene3D" id="4.10.240.10">
    <property type="entry name" value="Zn(2)-C6 fungal-type DNA-binding domain"/>
    <property type="match status" value="1"/>
</dbReference>
<protein>
    <recommendedName>
        <fullName evidence="3">Zn(2)-C6 fungal-type domain-containing protein</fullName>
    </recommendedName>
</protein>
<proteinExistence type="predicted"/>
<dbReference type="GO" id="GO:0008270">
    <property type="term" value="F:zinc ion binding"/>
    <property type="evidence" value="ECO:0007669"/>
    <property type="project" value="InterPro"/>
</dbReference>
<feature type="region of interest" description="Disordered" evidence="2">
    <location>
        <begin position="388"/>
        <end position="417"/>
    </location>
</feature>
<gene>
    <name evidence="4" type="ORF">EX30DRAFT_370538</name>
</gene>
<dbReference type="InterPro" id="IPR036864">
    <property type="entry name" value="Zn2-C6_fun-type_DNA-bd_sf"/>
</dbReference>
<dbReference type="CDD" id="cd00067">
    <property type="entry name" value="GAL4"/>
    <property type="match status" value="1"/>
</dbReference>
<dbReference type="EMBL" id="ML220115">
    <property type="protein sequence ID" value="TGZ82432.1"/>
    <property type="molecule type" value="Genomic_DNA"/>
</dbReference>
<dbReference type="Proteomes" id="UP000298138">
    <property type="component" value="Unassembled WGS sequence"/>
</dbReference>
<evidence type="ECO:0000313" key="5">
    <source>
        <dbReference type="Proteomes" id="UP000298138"/>
    </source>
</evidence>
<dbReference type="SUPFAM" id="SSF57701">
    <property type="entry name" value="Zn2/Cys6 DNA-binding domain"/>
    <property type="match status" value="1"/>
</dbReference>
<evidence type="ECO:0000259" key="3">
    <source>
        <dbReference type="Pfam" id="PF00172"/>
    </source>
</evidence>
<feature type="region of interest" description="Disordered" evidence="2">
    <location>
        <begin position="92"/>
        <end position="191"/>
    </location>
</feature>
<evidence type="ECO:0000313" key="4">
    <source>
        <dbReference type="EMBL" id="TGZ82432.1"/>
    </source>
</evidence>
<dbReference type="STRING" id="341454.A0A4S2N024"/>
<dbReference type="GO" id="GO:0000981">
    <property type="term" value="F:DNA-binding transcription factor activity, RNA polymerase II-specific"/>
    <property type="evidence" value="ECO:0007669"/>
    <property type="project" value="InterPro"/>
</dbReference>
<organism evidence="4 5">
    <name type="scientific">Ascodesmis nigricans</name>
    <dbReference type="NCBI Taxonomy" id="341454"/>
    <lineage>
        <taxon>Eukaryota</taxon>
        <taxon>Fungi</taxon>
        <taxon>Dikarya</taxon>
        <taxon>Ascomycota</taxon>
        <taxon>Pezizomycotina</taxon>
        <taxon>Pezizomycetes</taxon>
        <taxon>Pezizales</taxon>
        <taxon>Ascodesmidaceae</taxon>
        <taxon>Ascodesmis</taxon>
    </lineage>
</organism>
<evidence type="ECO:0000256" key="1">
    <source>
        <dbReference type="ARBA" id="ARBA00023242"/>
    </source>
</evidence>
<dbReference type="Pfam" id="PF00172">
    <property type="entry name" value="Zn_clus"/>
    <property type="match status" value="1"/>
</dbReference>
<reference evidence="4 5" key="1">
    <citation type="submission" date="2019-04" db="EMBL/GenBank/DDBJ databases">
        <title>Comparative genomics and transcriptomics to analyze fruiting body development in filamentous ascomycetes.</title>
        <authorList>
            <consortium name="DOE Joint Genome Institute"/>
            <person name="Lutkenhaus R."/>
            <person name="Traeger S."/>
            <person name="Breuer J."/>
            <person name="Kuo A."/>
            <person name="Lipzen A."/>
            <person name="Pangilinan J."/>
            <person name="Dilworth D."/>
            <person name="Sandor L."/>
            <person name="Poggeler S."/>
            <person name="Barry K."/>
            <person name="Grigoriev I.V."/>
            <person name="Nowrousian M."/>
        </authorList>
    </citation>
    <scope>NUCLEOTIDE SEQUENCE [LARGE SCALE GENOMIC DNA]</scope>
    <source>
        <strain evidence="4 5">CBS 389.68</strain>
    </source>
</reference>
<dbReference type="OrthoDB" id="4150019at2759"/>
<dbReference type="AlphaFoldDB" id="A0A4S2N024"/>
<keyword evidence="5" id="KW-1185">Reference proteome</keyword>